<gene>
    <name evidence="14" type="ORF">FPE_LOCUS15956</name>
</gene>
<name>A0AAD1ZET9_9LAMI</name>
<evidence type="ECO:0000313" key="15">
    <source>
        <dbReference type="Proteomes" id="UP000834106"/>
    </source>
</evidence>
<feature type="compositionally biased region" description="Basic residues" evidence="12">
    <location>
        <begin position="184"/>
        <end position="197"/>
    </location>
</feature>
<evidence type="ECO:0000256" key="1">
    <source>
        <dbReference type="ARBA" id="ARBA00004123"/>
    </source>
</evidence>
<dbReference type="InterPro" id="IPR000679">
    <property type="entry name" value="Znf_GATA"/>
</dbReference>
<dbReference type="InterPro" id="IPR013088">
    <property type="entry name" value="Znf_NHR/GATA"/>
</dbReference>
<dbReference type="GO" id="GO:0005634">
    <property type="term" value="C:nucleus"/>
    <property type="evidence" value="ECO:0007669"/>
    <property type="project" value="UniProtKB-SubCell"/>
</dbReference>
<comment type="function">
    <text evidence="11">Transcriptional activator that specifically binds 5'-GATA-3' or 5'-GAT-3' motifs within gene promoters. May be involved in the regulation of some light-responsive genes.</text>
</comment>
<dbReference type="Pfam" id="PF00320">
    <property type="entry name" value="GATA"/>
    <property type="match status" value="1"/>
</dbReference>
<comment type="subcellular location">
    <subcellularLocation>
        <location evidence="1">Nucleus</location>
    </subcellularLocation>
</comment>
<evidence type="ECO:0000256" key="8">
    <source>
        <dbReference type="ARBA" id="ARBA00023159"/>
    </source>
</evidence>
<evidence type="ECO:0000256" key="12">
    <source>
        <dbReference type="SAM" id="MobiDB-lite"/>
    </source>
</evidence>
<keyword evidence="3" id="KW-0479">Metal-binding</keyword>
<dbReference type="SMART" id="SM00401">
    <property type="entry name" value="ZnF_GATA"/>
    <property type="match status" value="1"/>
</dbReference>
<organism evidence="14 15">
    <name type="scientific">Fraxinus pennsylvanica</name>
    <dbReference type="NCBI Taxonomy" id="56036"/>
    <lineage>
        <taxon>Eukaryota</taxon>
        <taxon>Viridiplantae</taxon>
        <taxon>Streptophyta</taxon>
        <taxon>Embryophyta</taxon>
        <taxon>Tracheophyta</taxon>
        <taxon>Spermatophyta</taxon>
        <taxon>Magnoliopsida</taxon>
        <taxon>eudicotyledons</taxon>
        <taxon>Gunneridae</taxon>
        <taxon>Pentapetalae</taxon>
        <taxon>asterids</taxon>
        <taxon>lamiids</taxon>
        <taxon>Lamiales</taxon>
        <taxon>Oleaceae</taxon>
        <taxon>Oleeae</taxon>
        <taxon>Fraxinus</taxon>
    </lineage>
</organism>
<dbReference type="GO" id="GO:0030154">
    <property type="term" value="P:cell differentiation"/>
    <property type="evidence" value="ECO:0007669"/>
    <property type="project" value="TreeGrafter"/>
</dbReference>
<dbReference type="EMBL" id="OU503044">
    <property type="protein sequence ID" value="CAI9768526.1"/>
    <property type="molecule type" value="Genomic_DNA"/>
</dbReference>
<dbReference type="FunFam" id="3.30.50.10:FF:000025">
    <property type="entry name" value="GATA transcription factor"/>
    <property type="match status" value="1"/>
</dbReference>
<feature type="domain" description="GATA-type" evidence="13">
    <location>
        <begin position="211"/>
        <end position="236"/>
    </location>
</feature>
<comment type="similarity">
    <text evidence="2">Belongs to the type IV zinc-finger family. Class A subfamily.</text>
</comment>
<keyword evidence="6" id="KW-0805">Transcription regulation</keyword>
<keyword evidence="8" id="KW-0010">Activator</keyword>
<evidence type="ECO:0000256" key="3">
    <source>
        <dbReference type="ARBA" id="ARBA00022723"/>
    </source>
</evidence>
<keyword evidence="10" id="KW-0539">Nucleus</keyword>
<keyword evidence="7" id="KW-0238">DNA-binding</keyword>
<dbReference type="GO" id="GO:0043565">
    <property type="term" value="F:sequence-specific DNA binding"/>
    <property type="evidence" value="ECO:0007669"/>
    <property type="project" value="InterPro"/>
</dbReference>
<evidence type="ECO:0000256" key="7">
    <source>
        <dbReference type="ARBA" id="ARBA00023125"/>
    </source>
</evidence>
<dbReference type="AlphaFoldDB" id="A0AAD1ZET9"/>
<evidence type="ECO:0000256" key="4">
    <source>
        <dbReference type="ARBA" id="ARBA00022771"/>
    </source>
</evidence>
<evidence type="ECO:0000256" key="11">
    <source>
        <dbReference type="ARBA" id="ARBA00055020"/>
    </source>
</evidence>
<accession>A0AAD1ZET9</accession>
<dbReference type="SUPFAM" id="SSF57716">
    <property type="entry name" value="Glucocorticoid receptor-like (DNA-binding domain)"/>
    <property type="match status" value="1"/>
</dbReference>
<dbReference type="PROSITE" id="PS00344">
    <property type="entry name" value="GATA_ZN_FINGER_1"/>
    <property type="match status" value="1"/>
</dbReference>
<dbReference type="Gene3D" id="3.30.50.10">
    <property type="entry name" value="Erythroid Transcription Factor GATA-1, subunit A"/>
    <property type="match status" value="1"/>
</dbReference>
<keyword evidence="9" id="KW-0804">Transcription</keyword>
<evidence type="ECO:0000259" key="13">
    <source>
        <dbReference type="PROSITE" id="PS00344"/>
    </source>
</evidence>
<dbReference type="GO" id="GO:0008270">
    <property type="term" value="F:zinc ion binding"/>
    <property type="evidence" value="ECO:0007669"/>
    <property type="project" value="UniProtKB-KW"/>
</dbReference>
<evidence type="ECO:0000256" key="9">
    <source>
        <dbReference type="ARBA" id="ARBA00023163"/>
    </source>
</evidence>
<evidence type="ECO:0000256" key="2">
    <source>
        <dbReference type="ARBA" id="ARBA00005694"/>
    </source>
</evidence>
<evidence type="ECO:0000313" key="14">
    <source>
        <dbReference type="EMBL" id="CAI9768526.1"/>
    </source>
</evidence>
<evidence type="ECO:0000256" key="5">
    <source>
        <dbReference type="ARBA" id="ARBA00022833"/>
    </source>
</evidence>
<reference evidence="14" key="1">
    <citation type="submission" date="2023-05" db="EMBL/GenBank/DDBJ databases">
        <authorList>
            <person name="Huff M."/>
        </authorList>
    </citation>
    <scope>NUCLEOTIDE SEQUENCE</scope>
</reference>
<dbReference type="GO" id="GO:0006355">
    <property type="term" value="P:regulation of DNA-templated transcription"/>
    <property type="evidence" value="ECO:0007669"/>
    <property type="project" value="InterPro"/>
</dbReference>
<evidence type="ECO:0000256" key="10">
    <source>
        <dbReference type="ARBA" id="ARBA00023242"/>
    </source>
</evidence>
<keyword evidence="4" id="KW-0863">Zinc-finger</keyword>
<feature type="region of interest" description="Disordered" evidence="12">
    <location>
        <begin position="178"/>
        <end position="202"/>
    </location>
</feature>
<keyword evidence="5" id="KW-0862">Zinc</keyword>
<dbReference type="InterPro" id="IPR051140">
    <property type="entry name" value="GATA_TF"/>
</dbReference>
<dbReference type="CDD" id="cd00202">
    <property type="entry name" value="ZnF_GATA"/>
    <property type="match status" value="1"/>
</dbReference>
<dbReference type="PANTHER" id="PTHR45658:SF134">
    <property type="entry name" value="GATA TYPE ZINC FINGER TRANSCRIPTION FACTOR FAMILY PROTEIN"/>
    <property type="match status" value="1"/>
</dbReference>
<protein>
    <recommendedName>
        <fullName evidence="13">GATA-type domain-containing protein</fullName>
    </recommendedName>
</protein>
<proteinExistence type="inferred from homology"/>
<sequence>MIENINCLDKTVNGIANDVDFEKILSILDFPLEILEGDGLYGDWDANKSTCFGPIPLDTLMGLAPTPRGKICHASLLKSIAPTLEINGTHEQKALTCIEDTSNLSILNLNKSDDTKESGTFQTQSPSSALESNGSYSVEKGLIFKSDIVIRRRTRSRRRKSRTTCSWILTPSISTAVSASKRSPGSRKNKEAKRKKSSQMPVAVESINKKCTHCEVTETPQWREGPMGPRTLCNACGVRYRSGRLFPEYAGRRSGCKLPSLHSNSHKKIVEMRNGGKQPVMEVEDLWDLQE</sequence>
<keyword evidence="15" id="KW-1185">Reference proteome</keyword>
<evidence type="ECO:0000256" key="6">
    <source>
        <dbReference type="ARBA" id="ARBA00023015"/>
    </source>
</evidence>
<dbReference type="PANTHER" id="PTHR45658">
    <property type="entry name" value="GATA TRANSCRIPTION FACTOR"/>
    <property type="match status" value="1"/>
</dbReference>
<dbReference type="Proteomes" id="UP000834106">
    <property type="component" value="Chromosome 9"/>
</dbReference>